<accession>A0A3M7R200</accession>
<sequence>MDYFYVSHCCQIKKIENIDLYDHKLINSEVHHHTNEMIKPKRVCDHIQLIWILKVCQIFASQCNSGNI</sequence>
<proteinExistence type="predicted"/>
<reference evidence="1 2" key="1">
    <citation type="journal article" date="2018" name="Sci. Rep.">
        <title>Genomic signatures of local adaptation to the degree of environmental predictability in rotifers.</title>
        <authorList>
            <person name="Franch-Gras L."/>
            <person name="Hahn C."/>
            <person name="Garcia-Roger E.M."/>
            <person name="Carmona M.J."/>
            <person name="Serra M."/>
            <person name="Gomez A."/>
        </authorList>
    </citation>
    <scope>NUCLEOTIDE SEQUENCE [LARGE SCALE GENOMIC DNA]</scope>
    <source>
        <strain evidence="1">HYR1</strain>
    </source>
</reference>
<dbReference type="Proteomes" id="UP000276133">
    <property type="component" value="Unassembled WGS sequence"/>
</dbReference>
<gene>
    <name evidence="1" type="ORF">BpHYR1_016354</name>
</gene>
<comment type="caution">
    <text evidence="1">The sequence shown here is derived from an EMBL/GenBank/DDBJ whole genome shotgun (WGS) entry which is preliminary data.</text>
</comment>
<dbReference type="AlphaFoldDB" id="A0A3M7R200"/>
<dbReference type="EMBL" id="REGN01004487">
    <property type="protein sequence ID" value="RNA17255.1"/>
    <property type="molecule type" value="Genomic_DNA"/>
</dbReference>
<organism evidence="1 2">
    <name type="scientific">Brachionus plicatilis</name>
    <name type="common">Marine rotifer</name>
    <name type="synonym">Brachionus muelleri</name>
    <dbReference type="NCBI Taxonomy" id="10195"/>
    <lineage>
        <taxon>Eukaryota</taxon>
        <taxon>Metazoa</taxon>
        <taxon>Spiralia</taxon>
        <taxon>Gnathifera</taxon>
        <taxon>Rotifera</taxon>
        <taxon>Eurotatoria</taxon>
        <taxon>Monogononta</taxon>
        <taxon>Pseudotrocha</taxon>
        <taxon>Ploima</taxon>
        <taxon>Brachionidae</taxon>
        <taxon>Brachionus</taxon>
    </lineage>
</organism>
<name>A0A3M7R200_BRAPC</name>
<evidence type="ECO:0000313" key="2">
    <source>
        <dbReference type="Proteomes" id="UP000276133"/>
    </source>
</evidence>
<keyword evidence="2" id="KW-1185">Reference proteome</keyword>
<protein>
    <submittedName>
        <fullName evidence="1">Uncharacterized protein</fullName>
    </submittedName>
</protein>
<evidence type="ECO:0000313" key="1">
    <source>
        <dbReference type="EMBL" id="RNA17255.1"/>
    </source>
</evidence>